<evidence type="ECO:0000313" key="6">
    <source>
        <dbReference type="Proteomes" id="UP000708208"/>
    </source>
</evidence>
<organism evidence="5 6">
    <name type="scientific">Allacma fusca</name>
    <dbReference type="NCBI Taxonomy" id="39272"/>
    <lineage>
        <taxon>Eukaryota</taxon>
        <taxon>Metazoa</taxon>
        <taxon>Ecdysozoa</taxon>
        <taxon>Arthropoda</taxon>
        <taxon>Hexapoda</taxon>
        <taxon>Collembola</taxon>
        <taxon>Symphypleona</taxon>
        <taxon>Sminthuridae</taxon>
        <taxon>Allacma</taxon>
    </lineage>
</organism>
<dbReference type="PIRSF" id="PIRSF039099">
    <property type="entry name" value="APP-BP1"/>
    <property type="match status" value="1"/>
</dbReference>
<dbReference type="AlphaFoldDB" id="A0A8J2Q303"/>
<dbReference type="OrthoDB" id="1708823at2759"/>
<accession>A0A8J2Q303</accession>
<keyword evidence="6" id="KW-1185">Reference proteome</keyword>
<evidence type="ECO:0000256" key="1">
    <source>
        <dbReference type="ARBA" id="ARBA00015407"/>
    </source>
</evidence>
<evidence type="ECO:0000256" key="3">
    <source>
        <dbReference type="PIRNR" id="PIRNR039099"/>
    </source>
</evidence>
<dbReference type="GO" id="GO:0019781">
    <property type="term" value="F:NEDD8 activating enzyme activity"/>
    <property type="evidence" value="ECO:0007669"/>
    <property type="project" value="TreeGrafter"/>
</dbReference>
<protein>
    <recommendedName>
        <fullName evidence="1 3">NEDD8-activating enzyme E1 regulatory subunit</fullName>
    </recommendedName>
</protein>
<sequence>MTSATPSPKSPEVSEKSKKYDRQLRLWGDHGQYKLESSHVCLINANATGTEILKSLVLPGCGRFTIIDSKEVTEEDVGNNFFLELSHVGQNRGECAKTLLCEMNLDVSGEAVIDDLEEHLSVHKNSKFFDRFSVVIASELSDKTLKLLSRTLWEKPGKSIPLIYCHCIGFIGWIRVQLKEHTVIESHPDSVIDDLRLDRPFPEMVEYFDSISLSSREDIVKTPWLIVFHRILEQYVKSHLLREDSMNCVNKENPHHLNTQQKRAFKEYLEKELRTMGLHEGDDVFAESMKAVNTALTPTTIPWQVQEILNDKKVTDPENSQFWIMCAALKAFISENNGLLPVRGVLPDMTAESAKYIGLQNVYRDKAKRDAEDVYNRCQSIMEESGNSPITLKPEDVRLFCKESCNLKLIRGQPIFEELETCPSSIVNEIAQNQESPNPDCMFYVMMRAALRYYSEFNFYPGASDPEQDITEFKACVSRLLAEWNCNVNGNADYIQEICRYGGSEIPSVAAFVGGCVAQEAIKIITGQYTPLNNTLIYNAVDCSTTSFNLPTD</sequence>
<comment type="caution">
    <text evidence="5">The sequence shown here is derived from an EMBL/GenBank/DDBJ whole genome shotgun (WGS) entry which is preliminary data.</text>
</comment>
<dbReference type="PANTHER" id="PTHR10953:SF29">
    <property type="entry name" value="NEDD8-ACTIVATING ENZYME E1 REGULATORY SUBUNIT"/>
    <property type="match status" value="1"/>
</dbReference>
<dbReference type="InterPro" id="IPR030667">
    <property type="entry name" value="APP-BP1"/>
</dbReference>
<gene>
    <name evidence="5" type="ORF">AFUS01_LOCUS41223</name>
</gene>
<dbReference type="Proteomes" id="UP000708208">
    <property type="component" value="Unassembled WGS sequence"/>
</dbReference>
<proteinExistence type="inferred from homology"/>
<dbReference type="GO" id="GO:0005737">
    <property type="term" value="C:cytoplasm"/>
    <property type="evidence" value="ECO:0007669"/>
    <property type="project" value="TreeGrafter"/>
</dbReference>
<evidence type="ECO:0000313" key="5">
    <source>
        <dbReference type="EMBL" id="CAG7831481.1"/>
    </source>
</evidence>
<keyword evidence="2 3" id="KW-0833">Ubl conjugation pathway</keyword>
<dbReference type="GO" id="GO:0045116">
    <property type="term" value="P:protein neddylation"/>
    <property type="evidence" value="ECO:0007669"/>
    <property type="project" value="TreeGrafter"/>
</dbReference>
<comment type="pathway">
    <text evidence="3">Protein modification; protein neddylation.</text>
</comment>
<dbReference type="EMBL" id="CAJVCH010560692">
    <property type="protein sequence ID" value="CAG7831481.1"/>
    <property type="molecule type" value="Genomic_DNA"/>
</dbReference>
<dbReference type="Pfam" id="PF00899">
    <property type="entry name" value="ThiF"/>
    <property type="match status" value="1"/>
</dbReference>
<dbReference type="InterPro" id="IPR045886">
    <property type="entry name" value="ThiF/MoeB/HesA"/>
</dbReference>
<feature type="domain" description="THIF-type NAD/FAD binding fold" evidence="4">
    <location>
        <begin position="20"/>
        <end position="549"/>
    </location>
</feature>
<reference evidence="5" key="1">
    <citation type="submission" date="2021-06" db="EMBL/GenBank/DDBJ databases">
        <authorList>
            <person name="Hodson N. C."/>
            <person name="Mongue J. A."/>
            <person name="Jaron S. K."/>
        </authorList>
    </citation>
    <scope>NUCLEOTIDE SEQUENCE</scope>
</reference>
<comment type="similarity">
    <text evidence="3">Belongs to the ubiquitin-activating E1 family. ULA1 subfamily.</text>
</comment>
<name>A0A8J2Q303_9HEXA</name>
<dbReference type="PANTHER" id="PTHR10953">
    <property type="entry name" value="UBIQUITIN-ACTIVATING ENZYME E1"/>
    <property type="match status" value="1"/>
</dbReference>
<evidence type="ECO:0000259" key="4">
    <source>
        <dbReference type="Pfam" id="PF00899"/>
    </source>
</evidence>
<dbReference type="InterPro" id="IPR000594">
    <property type="entry name" value="ThiF_NAD_FAD-bd"/>
</dbReference>
<evidence type="ECO:0000256" key="2">
    <source>
        <dbReference type="ARBA" id="ARBA00022786"/>
    </source>
</evidence>